<dbReference type="Gene3D" id="1.10.238.10">
    <property type="entry name" value="EF-hand"/>
    <property type="match status" value="1"/>
</dbReference>
<evidence type="ECO:0000313" key="3">
    <source>
        <dbReference type="EMBL" id="KAJ0969432.1"/>
    </source>
</evidence>
<dbReference type="SUPFAM" id="SSF47473">
    <property type="entry name" value="EF-hand"/>
    <property type="match status" value="1"/>
</dbReference>
<dbReference type="AlphaFoldDB" id="A0A9D5CBA5"/>
<keyword evidence="4" id="KW-1185">Reference proteome</keyword>
<dbReference type="SMART" id="SM00054">
    <property type="entry name" value="EFh"/>
    <property type="match status" value="2"/>
</dbReference>
<feature type="domain" description="EF-hand" evidence="2">
    <location>
        <begin position="10"/>
        <end position="45"/>
    </location>
</feature>
<dbReference type="InterPro" id="IPR002048">
    <property type="entry name" value="EF_hand_dom"/>
</dbReference>
<evidence type="ECO:0000313" key="4">
    <source>
        <dbReference type="Proteomes" id="UP001085076"/>
    </source>
</evidence>
<dbReference type="PROSITE" id="PS50222">
    <property type="entry name" value="EF_HAND_2"/>
    <property type="match status" value="1"/>
</dbReference>
<organism evidence="3 4">
    <name type="scientific">Dioscorea zingiberensis</name>
    <dbReference type="NCBI Taxonomy" id="325984"/>
    <lineage>
        <taxon>Eukaryota</taxon>
        <taxon>Viridiplantae</taxon>
        <taxon>Streptophyta</taxon>
        <taxon>Embryophyta</taxon>
        <taxon>Tracheophyta</taxon>
        <taxon>Spermatophyta</taxon>
        <taxon>Magnoliopsida</taxon>
        <taxon>Liliopsida</taxon>
        <taxon>Dioscoreales</taxon>
        <taxon>Dioscoreaceae</taxon>
        <taxon>Dioscorea</taxon>
    </lineage>
</organism>
<dbReference type="OrthoDB" id="26525at2759"/>
<evidence type="ECO:0000256" key="1">
    <source>
        <dbReference type="ARBA" id="ARBA00022837"/>
    </source>
</evidence>
<dbReference type="EMBL" id="JAGGNH010000006">
    <property type="protein sequence ID" value="KAJ0969432.1"/>
    <property type="molecule type" value="Genomic_DNA"/>
</dbReference>
<accession>A0A9D5CBA5</accession>
<reference evidence="3" key="2">
    <citation type="journal article" date="2022" name="Hortic Res">
        <title>The genome of Dioscorea zingiberensis sheds light on the biosynthesis, origin and evolution of the medicinally important diosgenin saponins.</title>
        <authorList>
            <person name="Li Y."/>
            <person name="Tan C."/>
            <person name="Li Z."/>
            <person name="Guo J."/>
            <person name="Li S."/>
            <person name="Chen X."/>
            <person name="Wang C."/>
            <person name="Dai X."/>
            <person name="Yang H."/>
            <person name="Song W."/>
            <person name="Hou L."/>
            <person name="Xu J."/>
            <person name="Tong Z."/>
            <person name="Xu A."/>
            <person name="Yuan X."/>
            <person name="Wang W."/>
            <person name="Yang Q."/>
            <person name="Chen L."/>
            <person name="Sun Z."/>
            <person name="Wang K."/>
            <person name="Pan B."/>
            <person name="Chen J."/>
            <person name="Bao Y."/>
            <person name="Liu F."/>
            <person name="Qi X."/>
            <person name="Gang D.R."/>
            <person name="Wen J."/>
            <person name="Li J."/>
        </authorList>
    </citation>
    <scope>NUCLEOTIDE SEQUENCE</scope>
    <source>
        <strain evidence="3">Dzin_1.0</strain>
    </source>
</reference>
<dbReference type="Pfam" id="PF13499">
    <property type="entry name" value="EF-hand_7"/>
    <property type="match status" value="1"/>
</dbReference>
<reference evidence="3" key="1">
    <citation type="submission" date="2021-03" db="EMBL/GenBank/DDBJ databases">
        <authorList>
            <person name="Li Z."/>
            <person name="Yang C."/>
        </authorList>
    </citation>
    <scope>NUCLEOTIDE SEQUENCE</scope>
    <source>
        <strain evidence="3">Dzin_1.0</strain>
        <tissue evidence="3">Leaf</tissue>
    </source>
</reference>
<name>A0A9D5CBA5_9LILI</name>
<proteinExistence type="predicted"/>
<dbReference type="InterPro" id="IPR011992">
    <property type="entry name" value="EF-hand-dom_pair"/>
</dbReference>
<dbReference type="Proteomes" id="UP001085076">
    <property type="component" value="Miscellaneous, Linkage group lg06"/>
</dbReference>
<dbReference type="CDD" id="cd00051">
    <property type="entry name" value="EFh"/>
    <property type="match status" value="1"/>
</dbReference>
<dbReference type="PROSITE" id="PS00018">
    <property type="entry name" value="EF_HAND_1"/>
    <property type="match status" value="1"/>
</dbReference>
<dbReference type="InterPro" id="IPR018247">
    <property type="entry name" value="EF_Hand_1_Ca_BS"/>
</dbReference>
<keyword evidence="1" id="KW-0106">Calcium</keyword>
<dbReference type="GO" id="GO:0005509">
    <property type="term" value="F:calcium ion binding"/>
    <property type="evidence" value="ECO:0007669"/>
    <property type="project" value="InterPro"/>
</dbReference>
<gene>
    <name evidence="3" type="ORF">J5N97_022309</name>
</gene>
<protein>
    <recommendedName>
        <fullName evidence="2">EF-hand domain-containing protein</fullName>
    </recommendedName>
</protein>
<comment type="caution">
    <text evidence="3">The sequence shown here is derived from an EMBL/GenBank/DDBJ whole genome shotgun (WGS) entry which is preliminary data.</text>
</comment>
<sequence length="101" mass="11158">MCPSDRSVRLEASEFRSAFDVLDADQDGRISRDDLKAFYSAFPSATTDDKIHSMISAADADLDDFFEFHEFERILDAAKPAAWSGSSRKGSRSWIATAMAG</sequence>
<evidence type="ECO:0000259" key="2">
    <source>
        <dbReference type="PROSITE" id="PS50222"/>
    </source>
</evidence>